<feature type="region of interest" description="Disordered" evidence="1">
    <location>
        <begin position="130"/>
        <end position="223"/>
    </location>
</feature>
<reference evidence="2 3" key="1">
    <citation type="submission" date="2019-08" db="EMBL/GenBank/DDBJ databases">
        <title>In-depth cultivation of the pig gut microbiome towards novel bacterial diversity and tailored functional studies.</title>
        <authorList>
            <person name="Wylensek D."/>
            <person name="Hitch T.C.A."/>
            <person name="Clavel T."/>
        </authorList>
    </citation>
    <scope>NUCLEOTIDE SEQUENCE [LARGE SCALE GENOMIC DNA]</scope>
    <source>
        <strain evidence="2 3">WCA-389-WT-23D1</strain>
    </source>
</reference>
<feature type="compositionally biased region" description="Basic and acidic residues" evidence="1">
    <location>
        <begin position="146"/>
        <end position="180"/>
    </location>
</feature>
<keyword evidence="3" id="KW-1185">Reference proteome</keyword>
<dbReference type="RefSeq" id="WP_154473455.1">
    <property type="nucleotide sequence ID" value="NZ_VUMD01000017.1"/>
</dbReference>
<dbReference type="AlphaFoldDB" id="A0A7X2NN82"/>
<protein>
    <submittedName>
        <fullName evidence="2">Uncharacterized protein</fullName>
    </submittedName>
</protein>
<accession>A0A7X2NN82</accession>
<proteinExistence type="predicted"/>
<comment type="caution">
    <text evidence="2">The sequence shown here is derived from an EMBL/GenBank/DDBJ whole genome shotgun (WGS) entry which is preliminary data.</text>
</comment>
<evidence type="ECO:0000313" key="3">
    <source>
        <dbReference type="Proteomes" id="UP000429958"/>
    </source>
</evidence>
<dbReference type="EMBL" id="VUMD01000017">
    <property type="protein sequence ID" value="MSS38011.1"/>
    <property type="molecule type" value="Genomic_DNA"/>
</dbReference>
<evidence type="ECO:0000256" key="1">
    <source>
        <dbReference type="SAM" id="MobiDB-lite"/>
    </source>
</evidence>
<evidence type="ECO:0000313" key="2">
    <source>
        <dbReference type="EMBL" id="MSS38011.1"/>
    </source>
</evidence>
<dbReference type="Proteomes" id="UP000429958">
    <property type="component" value="Unassembled WGS sequence"/>
</dbReference>
<organism evidence="2 3">
    <name type="scientific">Clostridium porci</name>
    <dbReference type="NCBI Taxonomy" id="2605778"/>
    <lineage>
        <taxon>Bacteria</taxon>
        <taxon>Bacillati</taxon>
        <taxon>Bacillota</taxon>
        <taxon>Clostridia</taxon>
        <taxon>Eubacteriales</taxon>
        <taxon>Clostridiaceae</taxon>
        <taxon>Clostridium</taxon>
    </lineage>
</organism>
<sequence length="239" mass="26986">MKLTIRIYRTHDFDLMALHQTGALKIGAAMKKAILAYYNGEKFSFDIAMPKKPDLADMPLVVATSIVITEKDAEGITKWLSGFLPGYRNCCLKNLLRHFLPDPAIAYFRNDGEYHELLDLGMEKIVCRPQKSESGPRGSQWLTEIAKQKPKEKDPRQRERISHALDHLDPTKEQVQKEPYIDETTAAVPAENSGQELADPSVSQEPIPDMPLDHTEEVQETEDDDFDAFAAFEDIVRGG</sequence>
<name>A0A7X2NN82_9CLOT</name>
<gene>
    <name evidence="2" type="ORF">FYJ39_15970</name>
</gene>